<dbReference type="EMBL" id="WQKZ01000001">
    <property type="protein sequence ID" value="MVN74788.1"/>
    <property type="molecule type" value="Genomic_DNA"/>
</dbReference>
<evidence type="ECO:0000313" key="3">
    <source>
        <dbReference type="Proteomes" id="UP000441336"/>
    </source>
</evidence>
<evidence type="ECO:0000313" key="2">
    <source>
        <dbReference type="EMBL" id="MVN74788.1"/>
    </source>
</evidence>
<dbReference type="Proteomes" id="UP000441336">
    <property type="component" value="Unassembled WGS sequence"/>
</dbReference>
<dbReference type="RefSeq" id="WP_157561573.1">
    <property type="nucleotide sequence ID" value="NZ_WQKZ01000001.1"/>
</dbReference>
<comment type="caution">
    <text evidence="2">The sequence shown here is derived from an EMBL/GenBank/DDBJ whole genome shotgun (WGS) entry which is preliminary data.</text>
</comment>
<protein>
    <submittedName>
        <fullName evidence="2">DUF2141 domain-containing protein</fullName>
    </submittedName>
</protein>
<organism evidence="2 3">
    <name type="scientific">Hymenobacter ginkgonis</name>
    <dbReference type="NCBI Taxonomy" id="2682976"/>
    <lineage>
        <taxon>Bacteria</taxon>
        <taxon>Pseudomonadati</taxon>
        <taxon>Bacteroidota</taxon>
        <taxon>Cytophagia</taxon>
        <taxon>Cytophagales</taxon>
        <taxon>Hymenobacteraceae</taxon>
        <taxon>Hymenobacter</taxon>
    </lineage>
</organism>
<sequence>MNGVLWMIAGPSLVAYAAPTTVLSNATAPAPVTIVITHLPSPTSAIKLNFYNSSGTFLQAGQAALHQTVLPSGQRQAQVQVALPTGDWAVALSQDLNNNGKMDRNFLGIPSEPYAFSNNVRPHFSAPKFDECKFQVTGQAETITISFPK</sequence>
<keyword evidence="1" id="KW-0732">Signal</keyword>
<feature type="signal peptide" evidence="1">
    <location>
        <begin position="1"/>
        <end position="17"/>
    </location>
</feature>
<keyword evidence="3" id="KW-1185">Reference proteome</keyword>
<accession>A0A7K1T8R3</accession>
<evidence type="ECO:0000256" key="1">
    <source>
        <dbReference type="SAM" id="SignalP"/>
    </source>
</evidence>
<feature type="chain" id="PRO_5029699780" evidence="1">
    <location>
        <begin position="18"/>
        <end position="149"/>
    </location>
</feature>
<proteinExistence type="predicted"/>
<gene>
    <name evidence="2" type="ORF">GO988_00455</name>
</gene>
<dbReference type="AlphaFoldDB" id="A0A7K1T8R3"/>
<dbReference type="Pfam" id="PF09912">
    <property type="entry name" value="DUF2141"/>
    <property type="match status" value="1"/>
</dbReference>
<reference evidence="2 3" key="1">
    <citation type="submission" date="2019-12" db="EMBL/GenBank/DDBJ databases">
        <title>Hymenobacter sp. HMF4947 Genome sequencing and assembly.</title>
        <authorList>
            <person name="Kang H."/>
            <person name="Cha I."/>
            <person name="Kim H."/>
            <person name="Joh K."/>
        </authorList>
    </citation>
    <scope>NUCLEOTIDE SEQUENCE [LARGE SCALE GENOMIC DNA]</scope>
    <source>
        <strain evidence="2 3">HMF4947</strain>
    </source>
</reference>
<dbReference type="InterPro" id="IPR018673">
    <property type="entry name" value="DUF2141"/>
</dbReference>
<name>A0A7K1T8R3_9BACT</name>